<dbReference type="AlphaFoldDB" id="A0A847S9C1"/>
<dbReference type="Gene3D" id="2.60.120.380">
    <property type="match status" value="1"/>
</dbReference>
<evidence type="ECO:0000313" key="4">
    <source>
        <dbReference type="Proteomes" id="UP000587991"/>
    </source>
</evidence>
<evidence type="ECO:0000259" key="2">
    <source>
        <dbReference type="Pfam" id="PF09906"/>
    </source>
</evidence>
<comment type="caution">
    <text evidence="3">The sequence shown here is derived from an EMBL/GenBank/DDBJ whole genome shotgun (WGS) entry which is preliminary data.</text>
</comment>
<keyword evidence="4" id="KW-1185">Reference proteome</keyword>
<protein>
    <submittedName>
        <fullName evidence="3">DUF2135 domain-containing protein</fullName>
    </submittedName>
</protein>
<dbReference type="EMBL" id="JABAIM010000002">
    <property type="protein sequence ID" value="NLR75455.1"/>
    <property type="molecule type" value="Genomic_DNA"/>
</dbReference>
<accession>A0A847S9C1</accession>
<gene>
    <name evidence="3" type="ORF">HF682_09825</name>
</gene>
<organism evidence="3 4">
    <name type="scientific">Leeia aquatica</name>
    <dbReference type="NCBI Taxonomy" id="2725557"/>
    <lineage>
        <taxon>Bacteria</taxon>
        <taxon>Pseudomonadati</taxon>
        <taxon>Pseudomonadota</taxon>
        <taxon>Betaproteobacteria</taxon>
        <taxon>Neisseriales</taxon>
        <taxon>Leeiaceae</taxon>
        <taxon>Leeia</taxon>
    </lineage>
</organism>
<proteinExistence type="predicted"/>
<keyword evidence="1" id="KW-0732">Signal</keyword>
<dbReference type="InterPro" id="IPR012039">
    <property type="entry name" value="UCP012281"/>
</dbReference>
<dbReference type="RefSeq" id="WP_168877125.1">
    <property type="nucleotide sequence ID" value="NZ_JABAIM010000002.1"/>
</dbReference>
<evidence type="ECO:0000313" key="3">
    <source>
        <dbReference type="EMBL" id="NLR75455.1"/>
    </source>
</evidence>
<feature type="chain" id="PRO_5033036139" evidence="1">
    <location>
        <begin position="23"/>
        <end position="260"/>
    </location>
</feature>
<evidence type="ECO:0000256" key="1">
    <source>
        <dbReference type="SAM" id="SignalP"/>
    </source>
</evidence>
<dbReference type="PIRSF" id="PIRSF012281">
    <property type="entry name" value="UCP012281"/>
    <property type="match status" value="1"/>
</dbReference>
<sequence>MNNRIKWGLASMLAAVHVVSLAAGIRMDAPIGGWRNSTGEGEESYTQEVHYPAVRVNARPGQSVSALIKGQILSMPKAKKQPPYTLVVNGAAMPQRIEEDGSFERPYAFSVGSNSVEMRSPDGSLRKRVQFYENYAGKARPRMRVILSWDSDETDLDLHVVMPDGQHVFYGNRVATDGSAQDVDVTTGYGPEIFSSSSPQKGQYLVYVNYYGSGENTSDLTVAQVTLVTQEGTPNEKQQSFRIPMRKAGELTLVKQFSYP</sequence>
<dbReference type="Pfam" id="PF09906">
    <property type="entry name" value="DUF2135"/>
    <property type="match status" value="1"/>
</dbReference>
<feature type="signal peptide" evidence="1">
    <location>
        <begin position="1"/>
        <end position="22"/>
    </location>
</feature>
<dbReference type="Proteomes" id="UP000587991">
    <property type="component" value="Unassembled WGS sequence"/>
</dbReference>
<name>A0A847S9C1_9NEIS</name>
<feature type="domain" description="DUF2135" evidence="2">
    <location>
        <begin position="199"/>
        <end position="245"/>
    </location>
</feature>
<reference evidence="3 4" key="1">
    <citation type="submission" date="2020-04" db="EMBL/GenBank/DDBJ databases">
        <title>Draft genome of Leeia sp. IMCC25680.</title>
        <authorList>
            <person name="Song J."/>
            <person name="Cho J.-C."/>
        </authorList>
    </citation>
    <scope>NUCLEOTIDE SEQUENCE [LARGE SCALE GENOMIC DNA]</scope>
    <source>
        <strain evidence="3 4">IMCC25680</strain>
    </source>
</reference>
<dbReference type="InterPro" id="IPR019220">
    <property type="entry name" value="DUF2135"/>
</dbReference>